<accession>A0A0J6YL96</accession>
<reference evidence="3" key="1">
    <citation type="journal article" date="2010" name="Genome Res.">
        <title>Population genomic sequencing of Coccidioides fungi reveals recent hybridization and transposon control.</title>
        <authorList>
            <person name="Neafsey D.E."/>
            <person name="Barker B.M."/>
            <person name="Sharpton T.J."/>
            <person name="Stajich J.E."/>
            <person name="Park D.J."/>
            <person name="Whiston E."/>
            <person name="Hung C.-Y."/>
            <person name="McMahan C."/>
            <person name="White J."/>
            <person name="Sykes S."/>
            <person name="Heiman D."/>
            <person name="Young S."/>
            <person name="Zeng Q."/>
            <person name="Abouelleil A."/>
            <person name="Aftuck L."/>
            <person name="Bessette D."/>
            <person name="Brown A."/>
            <person name="FitzGerald M."/>
            <person name="Lui A."/>
            <person name="Macdonald J.P."/>
            <person name="Priest M."/>
            <person name="Orbach M.J."/>
            <person name="Galgiani J.N."/>
            <person name="Kirkland T.N."/>
            <person name="Cole G.T."/>
            <person name="Birren B.W."/>
            <person name="Henn M.R."/>
            <person name="Taylor J.W."/>
            <person name="Rounsley S.D."/>
        </authorList>
    </citation>
    <scope>NUCLEOTIDE SEQUENCE [LARGE SCALE GENOMIC DNA]</scope>
    <source>
        <strain evidence="3">RMSCC 2394</strain>
    </source>
</reference>
<name>A0A0J6YL96_COCIT</name>
<dbReference type="EMBL" id="DS028097">
    <property type="protein sequence ID" value="KMP08455.1"/>
    <property type="molecule type" value="Genomic_DNA"/>
</dbReference>
<gene>
    <name evidence="2" type="ORF">CIRG_08136</name>
</gene>
<proteinExistence type="predicted"/>
<organism evidence="2 3">
    <name type="scientific">Coccidioides immitis RMSCC 2394</name>
    <dbReference type="NCBI Taxonomy" id="404692"/>
    <lineage>
        <taxon>Eukaryota</taxon>
        <taxon>Fungi</taxon>
        <taxon>Dikarya</taxon>
        <taxon>Ascomycota</taxon>
        <taxon>Pezizomycotina</taxon>
        <taxon>Eurotiomycetes</taxon>
        <taxon>Eurotiomycetidae</taxon>
        <taxon>Onygenales</taxon>
        <taxon>Onygenaceae</taxon>
        <taxon>Coccidioides</taxon>
    </lineage>
</organism>
<evidence type="ECO:0000313" key="3">
    <source>
        <dbReference type="Proteomes" id="UP000054565"/>
    </source>
</evidence>
<feature type="region of interest" description="Disordered" evidence="1">
    <location>
        <begin position="95"/>
        <end position="115"/>
    </location>
</feature>
<evidence type="ECO:0000256" key="1">
    <source>
        <dbReference type="SAM" id="MobiDB-lite"/>
    </source>
</evidence>
<dbReference type="Proteomes" id="UP000054565">
    <property type="component" value="Unassembled WGS sequence"/>
</dbReference>
<protein>
    <submittedName>
        <fullName evidence="2">Uncharacterized protein</fullName>
    </submittedName>
</protein>
<sequence length="168" mass="19212">MHLDETRTFSAGDEASLATKMASTKLKALCHLPRLAPRRLSWLGESLFNILLCQHRYIRPDAGSPIDNWLVAPARLLQIELPGILIVHDRPNQITREDRPRLSNKPPIQDDPRSDHSIRDLPTDFHFCCNWQLGFMAPFCLVRSEIARIRKLFGEARIIETIPSSPLK</sequence>
<evidence type="ECO:0000313" key="2">
    <source>
        <dbReference type="EMBL" id="KMP08455.1"/>
    </source>
</evidence>
<dbReference type="AlphaFoldDB" id="A0A0J6YL96"/>